<feature type="compositionally biased region" description="Polar residues" evidence="1">
    <location>
        <begin position="25"/>
        <end position="35"/>
    </location>
</feature>
<evidence type="ECO:0000313" key="2">
    <source>
        <dbReference type="EMBL" id="BCR91808.1"/>
    </source>
</evidence>
<dbReference type="RefSeq" id="XP_043140330.1">
    <property type="nucleotide sequence ID" value="XM_043283007.1"/>
</dbReference>
<dbReference type="EMBL" id="AP024422">
    <property type="protein sequence ID" value="BCR91808.1"/>
    <property type="molecule type" value="Genomic_DNA"/>
</dbReference>
<dbReference type="KEGG" id="ache:ACHE_70651A"/>
<feature type="compositionally biased region" description="Basic and acidic residues" evidence="1">
    <location>
        <begin position="65"/>
        <end position="75"/>
    </location>
</feature>
<evidence type="ECO:0000313" key="3">
    <source>
        <dbReference type="Proteomes" id="UP000637239"/>
    </source>
</evidence>
<dbReference type="AlphaFoldDB" id="A0A7R7VX13"/>
<proteinExistence type="predicted"/>
<name>A0A7R7VX13_ASPCH</name>
<reference evidence="2" key="1">
    <citation type="submission" date="2021-01" db="EMBL/GenBank/DDBJ databases">
        <authorList>
            <consortium name="Aspergillus chevalieri M1 genome sequencing consortium"/>
            <person name="Kazuki M."/>
            <person name="Futagami T."/>
        </authorList>
    </citation>
    <scope>NUCLEOTIDE SEQUENCE</scope>
    <source>
        <strain evidence="2">M1</strain>
    </source>
</reference>
<dbReference type="Proteomes" id="UP000637239">
    <property type="component" value="Chromosome 7"/>
</dbReference>
<reference evidence="2" key="2">
    <citation type="submission" date="2021-02" db="EMBL/GenBank/DDBJ databases">
        <title>Aspergillus chevalieri M1 genome sequence.</title>
        <authorList>
            <person name="Kadooka C."/>
            <person name="Mori K."/>
            <person name="Futagami T."/>
        </authorList>
    </citation>
    <scope>NUCLEOTIDE SEQUENCE</scope>
    <source>
        <strain evidence="2">M1</strain>
    </source>
</reference>
<gene>
    <name evidence="2" type="ORF">ACHE_70651A</name>
</gene>
<organism evidence="2 3">
    <name type="scientific">Aspergillus chevalieri</name>
    <name type="common">Eurotium chevalieri</name>
    <dbReference type="NCBI Taxonomy" id="182096"/>
    <lineage>
        <taxon>Eukaryota</taxon>
        <taxon>Fungi</taxon>
        <taxon>Dikarya</taxon>
        <taxon>Ascomycota</taxon>
        <taxon>Pezizomycotina</taxon>
        <taxon>Eurotiomycetes</taxon>
        <taxon>Eurotiomycetidae</taxon>
        <taxon>Eurotiales</taxon>
        <taxon>Aspergillaceae</taxon>
        <taxon>Aspergillus</taxon>
        <taxon>Aspergillus subgen. Aspergillus</taxon>
    </lineage>
</organism>
<evidence type="ECO:0000256" key="1">
    <source>
        <dbReference type="SAM" id="MobiDB-lite"/>
    </source>
</evidence>
<feature type="region of interest" description="Disordered" evidence="1">
    <location>
        <begin position="1"/>
        <end position="76"/>
    </location>
</feature>
<protein>
    <submittedName>
        <fullName evidence="2">Uncharacterized protein</fullName>
    </submittedName>
</protein>
<dbReference type="GeneID" id="66986166"/>
<accession>A0A7R7VX13</accession>
<feature type="compositionally biased region" description="Low complexity" evidence="1">
    <location>
        <begin position="43"/>
        <end position="53"/>
    </location>
</feature>
<sequence>MLTTIPPRPVSVNSLASPLSSSLSYQKTGRSTSAEIQIHDDSAAPTSAPASADCQSPVDTEMNDNDTHSRLDDPPSYRSEACFDNLPIEIHEAILDCLFGERAPASATVTHGKSAARSWTKALRHPRRKVLSNLSLISPVWRPLVQARIYRHSKYVVFLFT</sequence>
<feature type="compositionally biased region" description="Low complexity" evidence="1">
    <location>
        <begin position="10"/>
        <end position="24"/>
    </location>
</feature>
<keyword evidence="3" id="KW-1185">Reference proteome</keyword>